<name>A0A4U0U7G7_9PEZI</name>
<feature type="transmembrane region" description="Helical" evidence="7">
    <location>
        <begin position="324"/>
        <end position="345"/>
    </location>
</feature>
<dbReference type="Pfam" id="PF13520">
    <property type="entry name" value="AA_permease_2"/>
    <property type="match status" value="1"/>
</dbReference>
<feature type="transmembrane region" description="Helical" evidence="7">
    <location>
        <begin position="549"/>
        <end position="566"/>
    </location>
</feature>
<evidence type="ECO:0000256" key="4">
    <source>
        <dbReference type="ARBA" id="ARBA00022989"/>
    </source>
</evidence>
<dbReference type="EMBL" id="NAJL01000011">
    <property type="protein sequence ID" value="TKA30376.1"/>
    <property type="molecule type" value="Genomic_DNA"/>
</dbReference>
<dbReference type="GO" id="GO:0022857">
    <property type="term" value="F:transmembrane transporter activity"/>
    <property type="evidence" value="ECO:0007669"/>
    <property type="project" value="InterPro"/>
</dbReference>
<feature type="transmembrane region" description="Helical" evidence="7">
    <location>
        <begin position="211"/>
        <end position="231"/>
    </location>
</feature>
<dbReference type="PANTHER" id="PTHR45649:SF4">
    <property type="entry name" value="TRANSPORTER, PUTATIVE (EUROFUNG)-RELATED"/>
    <property type="match status" value="1"/>
</dbReference>
<dbReference type="InterPro" id="IPR002293">
    <property type="entry name" value="AA/rel_permease1"/>
</dbReference>
<evidence type="ECO:0008006" key="10">
    <source>
        <dbReference type="Google" id="ProtNLM"/>
    </source>
</evidence>
<dbReference type="PIRSF" id="PIRSF006060">
    <property type="entry name" value="AA_transporter"/>
    <property type="match status" value="1"/>
</dbReference>
<evidence type="ECO:0000256" key="2">
    <source>
        <dbReference type="ARBA" id="ARBA00022448"/>
    </source>
</evidence>
<sequence length="591" mass="64611">MASTSAFSRHVHRSPELEGENEAIEMKNTAGLQVSQYAANEQQNQDLRAPLDSHAMEETGSTDAAAAHDQRDMRRLGKKQEFQRNFTFLSALGFVSVYMATWEFVLVSLAVGFANGGFAGLFWCYVMTVVCYSAIVASLAEMESMAPTSGGQYHWVSEFAPPRYQRILSYAAGWMSTLGWLASVASSNFVVATQVQAMIQVRQSDFVFQDWQYVLLMIAFVGITIVFNTWAARTLPALETVSLVGHLAGFLVVLIPLWVLCPKASAAETFTSFEWSGGWAPGPAFLVSQVTVMYCCLGSDSVVHISEEVEDASLTVPRCMWYSYIGNVLLGLVMLITMLFCIGPLDAVVSLSPHTGPFLPTPTDPPQLTQEIVTQLKSEVPYLLLFNATGSTRVSLVLNAILLILIYAGNITALATCARETWAFARDHGLPFSHYLGHLHSDLQTPFHAVYATSAACVLLSFLNFGSALAFNIVVSISLLGLLSTYLLSIGCVLLKRVQGQPLPPARWSLGRYGLVVNGFAFCYSAFIIIFCCFPSYRPVTAASANYGPLVWVAVMMIAVIVYMVHGRQHYTAPVEFVDGRKEVGVGLQSS</sequence>
<comment type="caution">
    <text evidence="8">The sequence shown here is derived from an EMBL/GenBank/DDBJ whole genome shotgun (WGS) entry which is preliminary data.</text>
</comment>
<organism evidence="8 9">
    <name type="scientific">Salinomyces thailandicus</name>
    <dbReference type="NCBI Taxonomy" id="706561"/>
    <lineage>
        <taxon>Eukaryota</taxon>
        <taxon>Fungi</taxon>
        <taxon>Dikarya</taxon>
        <taxon>Ascomycota</taxon>
        <taxon>Pezizomycotina</taxon>
        <taxon>Dothideomycetes</taxon>
        <taxon>Dothideomycetidae</taxon>
        <taxon>Mycosphaerellales</taxon>
        <taxon>Teratosphaeriaceae</taxon>
        <taxon>Salinomyces</taxon>
    </lineage>
</organism>
<feature type="region of interest" description="Disordered" evidence="6">
    <location>
        <begin position="1"/>
        <end position="21"/>
    </location>
</feature>
<protein>
    <recommendedName>
        <fullName evidence="10">Amino acid transporter</fullName>
    </recommendedName>
</protein>
<keyword evidence="9" id="KW-1185">Reference proteome</keyword>
<keyword evidence="4 7" id="KW-1133">Transmembrane helix</keyword>
<evidence type="ECO:0000256" key="6">
    <source>
        <dbReference type="SAM" id="MobiDB-lite"/>
    </source>
</evidence>
<feature type="transmembrane region" description="Helical" evidence="7">
    <location>
        <begin position="449"/>
        <end position="467"/>
    </location>
</feature>
<dbReference type="GO" id="GO:0016020">
    <property type="term" value="C:membrane"/>
    <property type="evidence" value="ECO:0007669"/>
    <property type="project" value="UniProtKB-SubCell"/>
</dbReference>
<feature type="transmembrane region" description="Helical" evidence="7">
    <location>
        <begin position="120"/>
        <end position="140"/>
    </location>
</feature>
<dbReference type="AlphaFoldDB" id="A0A4U0U7G7"/>
<feature type="transmembrane region" description="Helical" evidence="7">
    <location>
        <begin position="243"/>
        <end position="260"/>
    </location>
</feature>
<keyword evidence="2" id="KW-0813">Transport</keyword>
<evidence type="ECO:0000256" key="5">
    <source>
        <dbReference type="ARBA" id="ARBA00023136"/>
    </source>
</evidence>
<feature type="transmembrane region" description="Helical" evidence="7">
    <location>
        <begin position="396"/>
        <end position="418"/>
    </location>
</feature>
<keyword evidence="3 7" id="KW-0812">Transmembrane</keyword>
<evidence type="ECO:0000313" key="8">
    <source>
        <dbReference type="EMBL" id="TKA30376.1"/>
    </source>
</evidence>
<dbReference type="Gene3D" id="1.20.1740.10">
    <property type="entry name" value="Amino acid/polyamine transporter I"/>
    <property type="match status" value="1"/>
</dbReference>
<dbReference type="PANTHER" id="PTHR45649">
    <property type="entry name" value="AMINO-ACID PERMEASE BAT1"/>
    <property type="match status" value="1"/>
</dbReference>
<feature type="transmembrane region" description="Helical" evidence="7">
    <location>
        <begin position="88"/>
        <end position="114"/>
    </location>
</feature>
<comment type="subcellular location">
    <subcellularLocation>
        <location evidence="1">Membrane</location>
        <topology evidence="1">Multi-pass membrane protein</topology>
    </subcellularLocation>
</comment>
<feature type="transmembrane region" description="Helical" evidence="7">
    <location>
        <begin position="473"/>
        <end position="495"/>
    </location>
</feature>
<dbReference type="Proteomes" id="UP000308549">
    <property type="component" value="Unassembled WGS sequence"/>
</dbReference>
<reference evidence="8 9" key="1">
    <citation type="submission" date="2017-03" db="EMBL/GenBank/DDBJ databases">
        <title>Genomes of endolithic fungi from Antarctica.</title>
        <authorList>
            <person name="Coleine C."/>
            <person name="Masonjones S."/>
            <person name="Stajich J.E."/>
        </authorList>
    </citation>
    <scope>NUCLEOTIDE SEQUENCE [LARGE SCALE GENOMIC DNA]</scope>
    <source>
        <strain evidence="8 9">CCFEE 6315</strain>
    </source>
</reference>
<keyword evidence="5 7" id="KW-0472">Membrane</keyword>
<feature type="transmembrane region" description="Helical" evidence="7">
    <location>
        <begin position="167"/>
        <end position="191"/>
    </location>
</feature>
<accession>A0A4U0U7G7</accession>
<feature type="transmembrane region" description="Helical" evidence="7">
    <location>
        <begin position="515"/>
        <end position="537"/>
    </location>
</feature>
<proteinExistence type="predicted"/>
<dbReference type="OrthoDB" id="3257095at2759"/>
<evidence type="ECO:0000256" key="1">
    <source>
        <dbReference type="ARBA" id="ARBA00004141"/>
    </source>
</evidence>
<gene>
    <name evidence="8" type="ORF">B0A50_02603</name>
</gene>
<evidence type="ECO:0000256" key="7">
    <source>
        <dbReference type="SAM" id="Phobius"/>
    </source>
</evidence>
<evidence type="ECO:0000313" key="9">
    <source>
        <dbReference type="Proteomes" id="UP000308549"/>
    </source>
</evidence>
<evidence type="ECO:0000256" key="3">
    <source>
        <dbReference type="ARBA" id="ARBA00022692"/>
    </source>
</evidence>